<dbReference type="EMBL" id="JAIMBW010000001">
    <property type="protein sequence ID" value="MBY4891650.1"/>
    <property type="molecule type" value="Genomic_DNA"/>
</dbReference>
<dbReference type="GO" id="GO:0020037">
    <property type="term" value="F:heme binding"/>
    <property type="evidence" value="ECO:0007669"/>
    <property type="project" value="TreeGrafter"/>
</dbReference>
<dbReference type="Proteomes" id="UP000693972">
    <property type="component" value="Unassembled WGS sequence"/>
</dbReference>
<evidence type="ECO:0000256" key="3">
    <source>
        <dbReference type="ARBA" id="ARBA00022448"/>
    </source>
</evidence>
<feature type="transmembrane region" description="Helical" evidence="13">
    <location>
        <begin position="50"/>
        <end position="70"/>
    </location>
</feature>
<evidence type="ECO:0000256" key="10">
    <source>
        <dbReference type="ARBA" id="ARBA00023004"/>
    </source>
</evidence>
<feature type="transmembrane region" description="Helical" evidence="13">
    <location>
        <begin position="14"/>
        <end position="38"/>
    </location>
</feature>
<evidence type="ECO:0000313" key="16">
    <source>
        <dbReference type="EMBL" id="QXL88434.1"/>
    </source>
</evidence>
<dbReference type="RefSeq" id="WP_257891503.1">
    <property type="nucleotide sequence ID" value="NZ_JAIMBW010000001.1"/>
</dbReference>
<keyword evidence="11 13" id="KW-0472">Membrane</keyword>
<evidence type="ECO:0000256" key="4">
    <source>
        <dbReference type="ARBA" id="ARBA00022475"/>
    </source>
</evidence>
<dbReference type="InterPro" id="IPR016174">
    <property type="entry name" value="Di-haem_cyt_TM"/>
</dbReference>
<evidence type="ECO:0000256" key="11">
    <source>
        <dbReference type="ARBA" id="ARBA00023136"/>
    </source>
</evidence>
<evidence type="ECO:0000256" key="12">
    <source>
        <dbReference type="ARBA" id="ARBA00037975"/>
    </source>
</evidence>
<keyword evidence="7" id="KW-0479">Metal-binding</keyword>
<keyword evidence="3" id="KW-0813">Transport</keyword>
<dbReference type="GO" id="GO:0046872">
    <property type="term" value="F:metal ion binding"/>
    <property type="evidence" value="ECO:0007669"/>
    <property type="project" value="UniProtKB-KW"/>
</dbReference>
<keyword evidence="8" id="KW-0249">Electron transport</keyword>
<keyword evidence="6 13" id="KW-0812">Transmembrane</keyword>
<dbReference type="AlphaFoldDB" id="A0A975YGG1"/>
<dbReference type="PANTHER" id="PTHR30529:SF1">
    <property type="entry name" value="CYTOCHROME B561 HOMOLOG 2"/>
    <property type="match status" value="1"/>
</dbReference>
<organism evidence="16">
    <name type="scientific">Gymnodinialimonas phycosphaerae</name>
    <dbReference type="NCBI Taxonomy" id="2841589"/>
    <lineage>
        <taxon>Bacteria</taxon>
        <taxon>Pseudomonadati</taxon>
        <taxon>Pseudomonadota</taxon>
        <taxon>Alphaproteobacteria</taxon>
        <taxon>Rhodobacterales</taxon>
        <taxon>Paracoccaceae</taxon>
        <taxon>Gymnodinialimonas</taxon>
    </lineage>
</organism>
<dbReference type="EMBL" id="CP078073">
    <property type="protein sequence ID" value="QXL88434.1"/>
    <property type="molecule type" value="Genomic_DNA"/>
</dbReference>
<evidence type="ECO:0000256" key="2">
    <source>
        <dbReference type="ARBA" id="ARBA00004651"/>
    </source>
</evidence>
<comment type="cofactor">
    <cofactor evidence="1">
        <name>heme b</name>
        <dbReference type="ChEBI" id="CHEBI:60344"/>
    </cofactor>
</comment>
<feature type="transmembrane region" description="Helical" evidence="13">
    <location>
        <begin position="145"/>
        <end position="166"/>
    </location>
</feature>
<dbReference type="GO" id="GO:0009055">
    <property type="term" value="F:electron transfer activity"/>
    <property type="evidence" value="ECO:0007669"/>
    <property type="project" value="InterPro"/>
</dbReference>
<evidence type="ECO:0000259" key="14">
    <source>
        <dbReference type="Pfam" id="PF01292"/>
    </source>
</evidence>
<dbReference type="GO" id="GO:0022904">
    <property type="term" value="P:respiratory electron transport chain"/>
    <property type="evidence" value="ECO:0007669"/>
    <property type="project" value="InterPro"/>
</dbReference>
<gene>
    <name evidence="15" type="ORF">KUL25_02600</name>
    <name evidence="16" type="ORF">KUL25_02605</name>
</gene>
<evidence type="ECO:0000256" key="5">
    <source>
        <dbReference type="ARBA" id="ARBA00022617"/>
    </source>
</evidence>
<dbReference type="InterPro" id="IPR011577">
    <property type="entry name" value="Cyt_b561_bac/Ni-Hgenase"/>
</dbReference>
<dbReference type="Pfam" id="PF01292">
    <property type="entry name" value="Ni_hydr_CYTB"/>
    <property type="match status" value="1"/>
</dbReference>
<accession>A0A975YGG1</accession>
<keyword evidence="9 13" id="KW-1133">Transmembrane helix</keyword>
<evidence type="ECO:0000256" key="8">
    <source>
        <dbReference type="ARBA" id="ARBA00022982"/>
    </source>
</evidence>
<evidence type="ECO:0000256" key="13">
    <source>
        <dbReference type="SAM" id="Phobius"/>
    </source>
</evidence>
<evidence type="ECO:0000256" key="6">
    <source>
        <dbReference type="ARBA" id="ARBA00022692"/>
    </source>
</evidence>
<keyword evidence="10" id="KW-0408">Iron</keyword>
<evidence type="ECO:0000256" key="1">
    <source>
        <dbReference type="ARBA" id="ARBA00001970"/>
    </source>
</evidence>
<evidence type="ECO:0000313" key="17">
    <source>
        <dbReference type="Proteomes" id="UP000693972"/>
    </source>
</evidence>
<dbReference type="Gene3D" id="1.20.950.20">
    <property type="entry name" value="Transmembrane di-heme cytochromes, Chain C"/>
    <property type="match status" value="1"/>
</dbReference>
<sequence length="181" mass="20580">MTNSSAGYGALTKLFHWLIVILFAAQYLSGNIMVAIGFNAEFAGIGTNTYYNWHKSLGLVALAVAIFRIINRRVGQLPPWAPTLSGFEKKFIHRVEQVFYTAMLVMPISGWLYVMYGHYGVNLFGLWEMPRPLPRDDTLRDVFKWVHIVAGWVLLAAMVGHIGLVLRHQLFKKDGLLKRML</sequence>
<evidence type="ECO:0000256" key="7">
    <source>
        <dbReference type="ARBA" id="ARBA00022723"/>
    </source>
</evidence>
<dbReference type="InterPro" id="IPR052168">
    <property type="entry name" value="Cytochrome_b561_oxidase"/>
</dbReference>
<evidence type="ECO:0000256" key="9">
    <source>
        <dbReference type="ARBA" id="ARBA00022989"/>
    </source>
</evidence>
<dbReference type="SUPFAM" id="SSF81342">
    <property type="entry name" value="Transmembrane di-heme cytochromes"/>
    <property type="match status" value="1"/>
</dbReference>
<keyword evidence="5" id="KW-0349">Heme</keyword>
<dbReference type="GO" id="GO:0005886">
    <property type="term" value="C:plasma membrane"/>
    <property type="evidence" value="ECO:0007669"/>
    <property type="project" value="UniProtKB-SubCell"/>
</dbReference>
<keyword evidence="17" id="KW-1185">Reference proteome</keyword>
<keyword evidence="4" id="KW-1003">Cell membrane</keyword>
<protein>
    <submittedName>
        <fullName evidence="16">Cytochrome b</fullName>
    </submittedName>
</protein>
<feature type="domain" description="Cytochrome b561 bacterial/Ni-hydrogenase" evidence="14">
    <location>
        <begin position="8"/>
        <end position="181"/>
    </location>
</feature>
<reference evidence="16 17" key="1">
    <citation type="submission" date="2021-07" db="EMBL/GenBank/DDBJ databases">
        <title>Karlodiniumbacter phycospheric gen. nov., sp. nov., a phycosphere bacterium isolated from karlodinium veneficum.</title>
        <authorList>
            <person name="Peng Y."/>
            <person name="Jiang L."/>
            <person name="Lee J."/>
        </authorList>
    </citation>
    <scope>NUCLEOTIDE SEQUENCE</scope>
    <source>
        <strain evidence="16 17">N5</strain>
    </source>
</reference>
<feature type="transmembrane region" description="Helical" evidence="13">
    <location>
        <begin position="98"/>
        <end position="119"/>
    </location>
</feature>
<evidence type="ECO:0000313" key="15">
    <source>
        <dbReference type="EMBL" id="MBY4891650.1"/>
    </source>
</evidence>
<proteinExistence type="inferred from homology"/>
<dbReference type="PANTHER" id="PTHR30529">
    <property type="entry name" value="CYTOCHROME B561"/>
    <property type="match status" value="1"/>
</dbReference>
<name>A0A975YGG1_9RHOB</name>
<comment type="subcellular location">
    <subcellularLocation>
        <location evidence="2">Cell membrane</location>
        <topology evidence="2">Multi-pass membrane protein</topology>
    </subcellularLocation>
</comment>
<comment type="similarity">
    <text evidence="12">Belongs to the cytochrome b561 family.</text>
</comment>